<dbReference type="GO" id="GO:0005634">
    <property type="term" value="C:nucleus"/>
    <property type="evidence" value="ECO:0007669"/>
    <property type="project" value="UniProtKB-SubCell"/>
</dbReference>
<dbReference type="SUPFAM" id="SSF63748">
    <property type="entry name" value="Tudor/PWWP/MBT"/>
    <property type="match status" value="1"/>
</dbReference>
<protein>
    <recommendedName>
        <fullName evidence="10">TFIIS N-terminal domain-containing protein</fullName>
    </recommendedName>
</protein>
<dbReference type="PROSITE" id="PS51998">
    <property type="entry name" value="DEK_C"/>
    <property type="match status" value="1"/>
</dbReference>
<feature type="region of interest" description="Disordered" evidence="4">
    <location>
        <begin position="117"/>
        <end position="305"/>
    </location>
</feature>
<organism evidence="8 9">
    <name type="scientific">Pythium insidiosum</name>
    <name type="common">Pythiosis disease agent</name>
    <dbReference type="NCBI Taxonomy" id="114742"/>
    <lineage>
        <taxon>Eukaryota</taxon>
        <taxon>Sar</taxon>
        <taxon>Stramenopiles</taxon>
        <taxon>Oomycota</taxon>
        <taxon>Peronosporomycetes</taxon>
        <taxon>Pythiales</taxon>
        <taxon>Pythiaceae</taxon>
        <taxon>Pythium</taxon>
    </lineage>
</organism>
<evidence type="ECO:0000259" key="6">
    <source>
        <dbReference type="PROSITE" id="PS51319"/>
    </source>
</evidence>
<evidence type="ECO:0000259" key="5">
    <source>
        <dbReference type="PROSITE" id="PS50812"/>
    </source>
</evidence>
<evidence type="ECO:0000313" key="9">
    <source>
        <dbReference type="Proteomes" id="UP001209570"/>
    </source>
</evidence>
<comment type="subcellular location">
    <subcellularLocation>
        <location evidence="1 3">Nucleus</location>
    </subcellularLocation>
</comment>
<evidence type="ECO:0000256" key="3">
    <source>
        <dbReference type="PROSITE-ProRule" id="PRU00649"/>
    </source>
</evidence>
<dbReference type="SUPFAM" id="SSF109715">
    <property type="entry name" value="DEK C-terminal domain"/>
    <property type="match status" value="1"/>
</dbReference>
<feature type="compositionally biased region" description="Basic and acidic residues" evidence="4">
    <location>
        <begin position="208"/>
        <end position="223"/>
    </location>
</feature>
<comment type="caution">
    <text evidence="8">The sequence shown here is derived from an EMBL/GenBank/DDBJ whole genome shotgun (WGS) entry which is preliminary data.</text>
</comment>
<reference evidence="8" key="1">
    <citation type="submission" date="2021-12" db="EMBL/GenBank/DDBJ databases">
        <title>Prjna785345.</title>
        <authorList>
            <person name="Rujirawat T."/>
            <person name="Krajaejun T."/>
        </authorList>
    </citation>
    <scope>NUCLEOTIDE SEQUENCE</scope>
    <source>
        <strain evidence="8">Pi057C3</strain>
    </source>
</reference>
<gene>
    <name evidence="8" type="ORF">P43SY_002917</name>
</gene>
<dbReference type="InterPro" id="IPR017923">
    <property type="entry name" value="TFIIS_N"/>
</dbReference>
<evidence type="ECO:0000256" key="2">
    <source>
        <dbReference type="ARBA" id="ARBA00023242"/>
    </source>
</evidence>
<dbReference type="PROSITE" id="PS50812">
    <property type="entry name" value="PWWP"/>
    <property type="match status" value="1"/>
</dbReference>
<accession>A0AAD5LIF9</accession>
<keyword evidence="2 3" id="KW-0539">Nucleus</keyword>
<dbReference type="AlphaFoldDB" id="A0AAD5LIF9"/>
<dbReference type="EMBL" id="JAKCXM010000106">
    <property type="protein sequence ID" value="KAJ0402293.1"/>
    <property type="molecule type" value="Genomic_DNA"/>
</dbReference>
<dbReference type="SUPFAM" id="SSF47676">
    <property type="entry name" value="Conserved domain common to transcription factors TFIIS, elongin A, CRSP70"/>
    <property type="match status" value="2"/>
</dbReference>
<feature type="compositionally biased region" description="Basic and acidic residues" evidence="4">
    <location>
        <begin position="120"/>
        <end position="134"/>
    </location>
</feature>
<feature type="domain" description="DEK-C" evidence="7">
    <location>
        <begin position="307"/>
        <end position="362"/>
    </location>
</feature>
<dbReference type="Gene3D" id="2.30.30.140">
    <property type="match status" value="1"/>
</dbReference>
<dbReference type="Pfam" id="PF00855">
    <property type="entry name" value="PWWP"/>
    <property type="match status" value="1"/>
</dbReference>
<evidence type="ECO:0000256" key="1">
    <source>
        <dbReference type="ARBA" id="ARBA00004123"/>
    </source>
</evidence>
<dbReference type="InterPro" id="IPR035441">
    <property type="entry name" value="TFIIS/LEDGF_dom_sf"/>
</dbReference>
<feature type="domain" description="PWWP" evidence="5">
    <location>
        <begin position="7"/>
        <end position="74"/>
    </location>
</feature>
<evidence type="ECO:0000259" key="7">
    <source>
        <dbReference type="PROSITE" id="PS51998"/>
    </source>
</evidence>
<dbReference type="CDD" id="cd05162">
    <property type="entry name" value="PWWP"/>
    <property type="match status" value="1"/>
</dbReference>
<feature type="compositionally biased region" description="Acidic residues" evidence="4">
    <location>
        <begin position="157"/>
        <end position="194"/>
    </location>
</feature>
<feature type="compositionally biased region" description="Basic residues" evidence="4">
    <location>
        <begin position="198"/>
        <end position="207"/>
    </location>
</feature>
<evidence type="ECO:0000313" key="8">
    <source>
        <dbReference type="EMBL" id="KAJ0402293.1"/>
    </source>
</evidence>
<dbReference type="Pfam" id="PF08766">
    <property type="entry name" value="DEK_C"/>
    <property type="match status" value="1"/>
</dbReference>
<evidence type="ECO:0008006" key="10">
    <source>
        <dbReference type="Google" id="ProtNLM"/>
    </source>
</evidence>
<dbReference type="PROSITE" id="PS51319">
    <property type="entry name" value="TFIIS_N"/>
    <property type="match status" value="2"/>
</dbReference>
<dbReference type="SMART" id="SM00509">
    <property type="entry name" value="TFS2N"/>
    <property type="match status" value="2"/>
</dbReference>
<dbReference type="InterPro" id="IPR014876">
    <property type="entry name" value="DEK_C"/>
</dbReference>
<feature type="domain" description="TFIIS N-terminal" evidence="6">
    <location>
        <begin position="610"/>
        <end position="680"/>
    </location>
</feature>
<dbReference type="Proteomes" id="UP001209570">
    <property type="component" value="Unassembled WGS sequence"/>
</dbReference>
<dbReference type="Gene3D" id="1.20.930.10">
    <property type="entry name" value="Conserved domain common to transcription factors TFIIS, elongin A, CRSP70"/>
    <property type="match status" value="2"/>
</dbReference>
<sequence length="680" mass="76166">MATPPPSNSVGWYILEGYPWWPVYICDQYKLRPNLHILGDGHRKILKKAKDFPKHYAIVYYFGSHDFSLVSLKKGVLKPWDCSERESFLKGHPHHLVKKKLAMEELQFAIQEAEVSDVGPRTRDFLSQPDDIRLPPHMVPSDLDPSLEPPPPMERPEEAEDDAAEDDGDADMGSDGEAENDDEDDEDADMDESDSEKKKKAKKKKSKESKSKKASKDSKEKSSKSKKSSSSKDKDKDKKKKPAKKSKDVDAQESNDAEKKTLKRRRSEESEPTAEKSPAKQVKKEETAAVKTENPTTPSVQAGEGDEDLSIVLEKEIRWILLNCKFEEMTTKTVRKMLEKRLNRDLRHHKAAIRAGVDRVISSIEDEEGGEATDETQANTGDVKTEVPVDNVESIEIAAKEQKTVPADEIPVENIKEDVKAEENDAPAVKAEAASESSLDMLKEARTQLTLAGDDEQKVLKVLASLESVASVDLSELAESGLLAKLVELRARRQQSIEAIVSDIAKRWDVEGDIPAPKTVKEEDLIEMKNKIMDADTPHDELLACLNELEKLPLEISHLKNTGISRVVAKLRQHANDKVSIQAKNLRNAWMQLVDKSKNDNNHDQLRKLEHMNNILETETDADTQLGVLESLYKMSLSTREIIDSKIGVIVSKLRKSSHENVAHAAAKLRKKWKSEAGAA</sequence>
<keyword evidence="9" id="KW-1185">Reference proteome</keyword>
<proteinExistence type="predicted"/>
<name>A0AAD5LIF9_PYTIN</name>
<feature type="compositionally biased region" description="Basic and acidic residues" evidence="4">
    <location>
        <begin position="245"/>
        <end position="288"/>
    </location>
</feature>
<dbReference type="Pfam" id="PF08711">
    <property type="entry name" value="Med26"/>
    <property type="match status" value="2"/>
</dbReference>
<feature type="domain" description="TFIIS N-terminal" evidence="6">
    <location>
        <begin position="527"/>
        <end position="597"/>
    </location>
</feature>
<dbReference type="InterPro" id="IPR003617">
    <property type="entry name" value="TFIIS/CRSP70_N_sub"/>
</dbReference>
<evidence type="ECO:0000256" key="4">
    <source>
        <dbReference type="SAM" id="MobiDB-lite"/>
    </source>
</evidence>
<dbReference type="InterPro" id="IPR000313">
    <property type="entry name" value="PWWP_dom"/>
</dbReference>